<keyword evidence="9" id="KW-0067">ATP-binding</keyword>
<evidence type="ECO:0000256" key="8">
    <source>
        <dbReference type="ARBA" id="ARBA00022777"/>
    </source>
</evidence>
<accession>A0AAU9FEY4</accession>
<evidence type="ECO:0000256" key="2">
    <source>
        <dbReference type="ARBA" id="ARBA00004997"/>
    </source>
</evidence>
<evidence type="ECO:0000256" key="9">
    <source>
        <dbReference type="ARBA" id="ARBA00022840"/>
    </source>
</evidence>
<dbReference type="Gene3D" id="3.40.1380.20">
    <property type="entry name" value="Pyruvate kinase, C-terminal domain"/>
    <property type="match status" value="1"/>
</dbReference>
<evidence type="ECO:0000259" key="15">
    <source>
        <dbReference type="Pfam" id="PF00224"/>
    </source>
</evidence>
<dbReference type="InterPro" id="IPR036918">
    <property type="entry name" value="Pyrv_Knase_C_sf"/>
</dbReference>
<evidence type="ECO:0000256" key="13">
    <source>
        <dbReference type="ARBA" id="ARBA00048967"/>
    </source>
</evidence>
<comment type="catalytic activity">
    <reaction evidence="13">
        <text>pyruvate + ATP = phosphoenolpyruvate + ADP + H(+)</text>
        <dbReference type="Rhea" id="RHEA:18157"/>
        <dbReference type="ChEBI" id="CHEBI:15361"/>
        <dbReference type="ChEBI" id="CHEBI:15378"/>
        <dbReference type="ChEBI" id="CHEBI:30616"/>
        <dbReference type="ChEBI" id="CHEBI:58702"/>
        <dbReference type="ChEBI" id="CHEBI:456216"/>
        <dbReference type="EC" id="2.7.1.40"/>
    </reaction>
    <physiologicalReaction direction="right-to-left" evidence="13">
        <dbReference type="Rhea" id="RHEA:18159"/>
    </physiologicalReaction>
</comment>
<dbReference type="SUPFAM" id="SSF51621">
    <property type="entry name" value="Phosphoenolpyruvate/pyruvate domain"/>
    <property type="match status" value="1"/>
</dbReference>
<evidence type="ECO:0000256" key="4">
    <source>
        <dbReference type="ARBA" id="ARBA00012142"/>
    </source>
</evidence>
<protein>
    <recommendedName>
        <fullName evidence="4 14">Pyruvate kinase</fullName>
        <ecNumber evidence="4 14">2.7.1.40</ecNumber>
    </recommendedName>
</protein>
<gene>
    <name evidence="17" type="ORF">DMAD_11916</name>
</gene>
<organism evidence="17 18">
    <name type="scientific">Drosophila madeirensis</name>
    <name type="common">Fruit fly</name>
    <dbReference type="NCBI Taxonomy" id="30013"/>
    <lineage>
        <taxon>Eukaryota</taxon>
        <taxon>Metazoa</taxon>
        <taxon>Ecdysozoa</taxon>
        <taxon>Arthropoda</taxon>
        <taxon>Hexapoda</taxon>
        <taxon>Insecta</taxon>
        <taxon>Pterygota</taxon>
        <taxon>Neoptera</taxon>
        <taxon>Endopterygota</taxon>
        <taxon>Diptera</taxon>
        <taxon>Brachycera</taxon>
        <taxon>Muscomorpha</taxon>
        <taxon>Ephydroidea</taxon>
        <taxon>Drosophilidae</taxon>
        <taxon>Drosophila</taxon>
        <taxon>Sophophora</taxon>
    </lineage>
</organism>
<evidence type="ECO:0000256" key="7">
    <source>
        <dbReference type="ARBA" id="ARBA00022741"/>
    </source>
</evidence>
<evidence type="ECO:0000256" key="5">
    <source>
        <dbReference type="ARBA" id="ARBA00022679"/>
    </source>
</evidence>
<dbReference type="Pfam" id="PF00224">
    <property type="entry name" value="PK"/>
    <property type="match status" value="1"/>
</dbReference>
<dbReference type="Gene3D" id="2.40.33.10">
    <property type="entry name" value="PK beta-barrel domain-like"/>
    <property type="match status" value="1"/>
</dbReference>
<keyword evidence="7" id="KW-0547">Nucleotide-binding</keyword>
<dbReference type="InterPro" id="IPR015813">
    <property type="entry name" value="Pyrv/PenolPyrv_kinase-like_dom"/>
</dbReference>
<evidence type="ECO:0000313" key="18">
    <source>
        <dbReference type="Proteomes" id="UP001500889"/>
    </source>
</evidence>
<dbReference type="GO" id="GO:0000287">
    <property type="term" value="F:magnesium ion binding"/>
    <property type="evidence" value="ECO:0007669"/>
    <property type="project" value="InterPro"/>
</dbReference>
<keyword evidence="6" id="KW-0479">Metal-binding</keyword>
<keyword evidence="18" id="KW-1185">Reference proteome</keyword>
<dbReference type="SUPFAM" id="SSF52935">
    <property type="entry name" value="PK C-terminal domain-like"/>
    <property type="match status" value="1"/>
</dbReference>
<dbReference type="InterPro" id="IPR015806">
    <property type="entry name" value="Pyrv_Knase_insert_dom_sf"/>
</dbReference>
<evidence type="ECO:0000256" key="11">
    <source>
        <dbReference type="ARBA" id="ARBA00023152"/>
    </source>
</evidence>
<dbReference type="GO" id="GO:0016301">
    <property type="term" value="F:kinase activity"/>
    <property type="evidence" value="ECO:0007669"/>
    <property type="project" value="UniProtKB-KW"/>
</dbReference>
<keyword evidence="5 14" id="KW-0808">Transferase</keyword>
<comment type="similarity">
    <text evidence="3 14">Belongs to the pyruvate kinase family.</text>
</comment>
<evidence type="ECO:0000256" key="12">
    <source>
        <dbReference type="ARBA" id="ARBA00023317"/>
    </source>
</evidence>
<evidence type="ECO:0000256" key="14">
    <source>
        <dbReference type="RuleBase" id="RU000504"/>
    </source>
</evidence>
<comment type="cofactor">
    <cofactor evidence="1">
        <name>K(+)</name>
        <dbReference type="ChEBI" id="CHEBI:29103"/>
    </cofactor>
</comment>
<dbReference type="Pfam" id="PF02887">
    <property type="entry name" value="PK_C"/>
    <property type="match status" value="1"/>
</dbReference>
<evidence type="ECO:0000256" key="6">
    <source>
        <dbReference type="ARBA" id="ARBA00022723"/>
    </source>
</evidence>
<dbReference type="AlphaFoldDB" id="A0AAU9FEY4"/>
<dbReference type="PANTHER" id="PTHR11817">
    <property type="entry name" value="PYRUVATE KINASE"/>
    <property type="match status" value="1"/>
</dbReference>
<feature type="domain" description="Pyruvate kinase C-terminal" evidence="16">
    <location>
        <begin position="398"/>
        <end position="515"/>
    </location>
</feature>
<dbReference type="InterPro" id="IPR011037">
    <property type="entry name" value="Pyrv_Knase-like_insert_dom_sf"/>
</dbReference>
<keyword evidence="11 14" id="KW-0324">Glycolysis</keyword>
<evidence type="ECO:0000256" key="3">
    <source>
        <dbReference type="ARBA" id="ARBA00008663"/>
    </source>
</evidence>
<dbReference type="PRINTS" id="PR01050">
    <property type="entry name" value="PYRUVTKNASE"/>
</dbReference>
<dbReference type="GO" id="GO:0005524">
    <property type="term" value="F:ATP binding"/>
    <property type="evidence" value="ECO:0007669"/>
    <property type="project" value="UniProtKB-KW"/>
</dbReference>
<sequence>MSLSSKSILREGSTQLNHICELDLKSQASHRRLISLIATISRTSRDPDIIYNMLMKGVNIFRMNFAHESHEAHTQTIELVNDALERIKKETGQVRTAAFAVDTRGPQIRTGILDVGTEMLMRQGDNIRLSINRDLYDKGNKDAIYVDYPNIINLTKPGDRVFIDDGRLFLIIREVGVDGLVCEVIQGGMLGNNCNVILPEIEIDLPAVSEKDMYDIQFSMQANVDFLFASAVRSAKNLKELRAVLGEKGKNIKIIAKIDSKIALSRFSEIVRGADGILLSRADLGTQIPIEKLFITQKSILSQCNKMGKPCILASHVLESMRVNPYPTRAECFDLANAVIDGADCIMLSSEVAIGPYPTETISVCDGICREAEKVLWYRDLFADLVSEVRGELDAAHSLAIAAVETAKRTNATLIIVLTTSGRSAALVSKFRPRCPVMAVTRCERAARWVYLHRGVLPVLYTAEPGSEYAADVDERVTFALTCAKKGEMINDGDPIVIVSAWKNGGGFTNNVRVVYAFFEADRIDCLFRADRRASRKNTALQAESAREEKKVVHM</sequence>
<evidence type="ECO:0000256" key="1">
    <source>
        <dbReference type="ARBA" id="ARBA00001958"/>
    </source>
</evidence>
<evidence type="ECO:0000256" key="10">
    <source>
        <dbReference type="ARBA" id="ARBA00022842"/>
    </source>
</evidence>
<dbReference type="NCBIfam" id="TIGR01064">
    <property type="entry name" value="pyruv_kin"/>
    <property type="match status" value="1"/>
</dbReference>
<dbReference type="EMBL" id="AP029264">
    <property type="protein sequence ID" value="BFF94224.1"/>
    <property type="molecule type" value="Genomic_DNA"/>
</dbReference>
<dbReference type="Proteomes" id="UP001500889">
    <property type="component" value="Chromosome U"/>
</dbReference>
<dbReference type="FunFam" id="2.40.33.10:FF:000001">
    <property type="entry name" value="Pyruvate kinase"/>
    <property type="match status" value="1"/>
</dbReference>
<dbReference type="Gene3D" id="3.20.20.60">
    <property type="entry name" value="Phosphoenolpyruvate-binding domains"/>
    <property type="match status" value="1"/>
</dbReference>
<dbReference type="GO" id="GO:0030955">
    <property type="term" value="F:potassium ion binding"/>
    <property type="evidence" value="ECO:0007669"/>
    <property type="project" value="InterPro"/>
</dbReference>
<dbReference type="InterPro" id="IPR040442">
    <property type="entry name" value="Pyrv_kinase-like_dom_sf"/>
</dbReference>
<keyword evidence="12 17" id="KW-0670">Pyruvate</keyword>
<keyword evidence="8 14" id="KW-0418">Kinase</keyword>
<dbReference type="InterPro" id="IPR015793">
    <property type="entry name" value="Pyrv_Knase_brl"/>
</dbReference>
<evidence type="ECO:0000313" key="17">
    <source>
        <dbReference type="EMBL" id="BFF94224.1"/>
    </source>
</evidence>
<dbReference type="InterPro" id="IPR015795">
    <property type="entry name" value="Pyrv_Knase_C"/>
</dbReference>
<feature type="domain" description="Pyruvate kinase barrel" evidence="15">
    <location>
        <begin position="34"/>
        <end position="362"/>
    </location>
</feature>
<evidence type="ECO:0000259" key="16">
    <source>
        <dbReference type="Pfam" id="PF02887"/>
    </source>
</evidence>
<proteinExistence type="inferred from homology"/>
<name>A0AAU9FEY4_DROMD</name>
<dbReference type="GO" id="GO:0004743">
    <property type="term" value="F:pyruvate kinase activity"/>
    <property type="evidence" value="ECO:0007669"/>
    <property type="project" value="UniProtKB-EC"/>
</dbReference>
<reference evidence="17 18" key="1">
    <citation type="submission" date="2024-02" db="EMBL/GenBank/DDBJ databases">
        <title>A chromosome-level genome assembly of Drosophila madeirensis, a fruit fly species endemic to Madeira island.</title>
        <authorList>
            <person name="Tomihara K."/>
            <person name="Llopart A."/>
            <person name="Yamamoto D."/>
        </authorList>
    </citation>
    <scope>NUCLEOTIDE SEQUENCE [LARGE SCALE GENOMIC DNA]</scope>
    <source>
        <strain evidence="17 18">RF1</strain>
    </source>
</reference>
<dbReference type="SUPFAM" id="SSF50800">
    <property type="entry name" value="PK beta-barrel domain-like"/>
    <property type="match status" value="1"/>
</dbReference>
<comment type="pathway">
    <text evidence="2 14">Carbohydrate degradation; glycolysis; pyruvate from D-glyceraldehyde 3-phosphate: step 5/5.</text>
</comment>
<dbReference type="InterPro" id="IPR001697">
    <property type="entry name" value="Pyr_Knase"/>
</dbReference>
<dbReference type="EC" id="2.7.1.40" evidence="4 14"/>
<keyword evidence="10 14" id="KW-0460">Magnesium</keyword>